<keyword evidence="4" id="KW-0961">Cell wall biogenesis/degradation</keyword>
<feature type="region of interest" description="Disordered" evidence="6">
    <location>
        <begin position="429"/>
        <end position="463"/>
    </location>
</feature>
<reference evidence="9" key="1">
    <citation type="submission" date="2018-10" db="EMBL/GenBank/DDBJ databases">
        <authorList>
            <person name="Peiro R."/>
            <person name="Begona"/>
            <person name="Cbmso G."/>
            <person name="Lopez M."/>
            <person name="Gonzalez S."/>
            <person name="Sacristan E."/>
            <person name="Castillo E."/>
        </authorList>
    </citation>
    <scope>NUCLEOTIDE SEQUENCE [LARGE SCALE GENOMIC DNA]</scope>
</reference>
<evidence type="ECO:0000256" key="5">
    <source>
        <dbReference type="ARBA" id="ARBA00030918"/>
    </source>
</evidence>
<evidence type="ECO:0000256" key="3">
    <source>
        <dbReference type="ARBA" id="ARBA00023239"/>
    </source>
</evidence>
<feature type="domain" description="Lytic transglycosylase MltA" evidence="7">
    <location>
        <begin position="160"/>
        <end position="317"/>
    </location>
</feature>
<gene>
    <name evidence="8" type="primary">mltA</name>
    <name evidence="8" type="ORF">RHODGE_RHODGE_00159</name>
</gene>
<dbReference type="GO" id="GO:0009254">
    <property type="term" value="P:peptidoglycan turnover"/>
    <property type="evidence" value="ECO:0007669"/>
    <property type="project" value="InterPro"/>
</dbReference>
<keyword evidence="9" id="KW-1185">Reference proteome</keyword>
<dbReference type="SMART" id="SM00925">
    <property type="entry name" value="MltA"/>
    <property type="match status" value="1"/>
</dbReference>
<organism evidence="8 9">
    <name type="scientific">Rhodoplanes serenus</name>
    <dbReference type="NCBI Taxonomy" id="200615"/>
    <lineage>
        <taxon>Bacteria</taxon>
        <taxon>Pseudomonadati</taxon>
        <taxon>Pseudomonadota</taxon>
        <taxon>Alphaproteobacteria</taxon>
        <taxon>Hyphomicrobiales</taxon>
        <taxon>Nitrobacteraceae</taxon>
        <taxon>Rhodoplanes</taxon>
    </lineage>
</organism>
<evidence type="ECO:0000313" key="9">
    <source>
        <dbReference type="Proteomes" id="UP000289200"/>
    </source>
</evidence>
<evidence type="ECO:0000259" key="7">
    <source>
        <dbReference type="SMART" id="SM00925"/>
    </source>
</evidence>
<dbReference type="InterPro" id="IPR026044">
    <property type="entry name" value="MltA"/>
</dbReference>
<dbReference type="CDD" id="cd14485">
    <property type="entry name" value="mltA_like_LT_A"/>
    <property type="match status" value="1"/>
</dbReference>
<dbReference type="GO" id="GO:0009253">
    <property type="term" value="P:peptidoglycan catabolic process"/>
    <property type="evidence" value="ECO:0007669"/>
    <property type="project" value="TreeGrafter"/>
</dbReference>
<dbReference type="Pfam" id="PF03562">
    <property type="entry name" value="MltA"/>
    <property type="match status" value="1"/>
</dbReference>
<dbReference type="InterPro" id="IPR010611">
    <property type="entry name" value="3D_dom"/>
</dbReference>
<dbReference type="PANTHER" id="PTHR30124">
    <property type="entry name" value="MEMBRANE-BOUND LYTIC MUREIN TRANSGLYCOSYLASE A"/>
    <property type="match status" value="1"/>
</dbReference>
<evidence type="ECO:0000256" key="1">
    <source>
        <dbReference type="ARBA" id="ARBA00001420"/>
    </source>
</evidence>
<dbReference type="Proteomes" id="UP000289200">
    <property type="component" value="Unassembled WGS sequence"/>
</dbReference>
<dbReference type="SUPFAM" id="SSF50685">
    <property type="entry name" value="Barwin-like endoglucanases"/>
    <property type="match status" value="1"/>
</dbReference>
<name>A0A3S4AXY0_9BRAD</name>
<sequence>MSAAALPRRRTASAVASLFGLAVAFTAGLWVGMNDAEARRGETPPLPLPRPAHSAEVPLHFDDAQLDPIDWTDLPGWAEDDHAAAFAAFRISCGPIVRGDAAADPRAIRRALVPPCRRALAARLRGGDAARHFFEDHFRPLAITRLGESAGFLTGYYEPIVDGSRFASPTFKVPLHRRPPDLVAPGQKPGQPFPNRGQALRITLDGERVPYWDRGEIEDGALGGRHLELAWLKDPAELLTIQIQGSARVRLEDGTLLRVNYDGHNGYPYTPVGRVLIERGHIPREEMSMARIRDWMLANPEEANDVRRQNRSYVFFRVTGLNDEREPAGAQGVPLTAGRSIAVDRIHVYGTPFFIWADLPITGPRSADPFRRTMIAQDTGSAIVGPARADLYFGAGDEAGRIAGRIRQAGRFALLVPREIDPVAVGARMPLPLARPAPEPEKPAVKRRPGRGEPRAVRRHRGR</sequence>
<dbReference type="Gene3D" id="2.40.240.50">
    <property type="entry name" value="Barwin-like endoglucanases"/>
    <property type="match status" value="1"/>
</dbReference>
<evidence type="ECO:0000256" key="6">
    <source>
        <dbReference type="SAM" id="MobiDB-lite"/>
    </source>
</evidence>
<dbReference type="OrthoDB" id="9783686at2"/>
<comment type="catalytic activity">
    <reaction evidence="1">
        <text>Exolytic cleavage of the (1-&gt;4)-beta-glycosidic linkage between N-acetylmuramic acid (MurNAc) and N-acetylglucosamine (GlcNAc) residues in peptidoglycan, from either the reducing or the non-reducing ends of the peptidoglycan chains, with concomitant formation of a 1,6-anhydrobond in the MurNAc residue.</text>
        <dbReference type="EC" id="4.2.2.n1"/>
    </reaction>
</comment>
<evidence type="ECO:0000256" key="4">
    <source>
        <dbReference type="ARBA" id="ARBA00023316"/>
    </source>
</evidence>
<dbReference type="InterPro" id="IPR036908">
    <property type="entry name" value="RlpA-like_sf"/>
</dbReference>
<dbReference type="InterPro" id="IPR005300">
    <property type="entry name" value="MltA_B"/>
</dbReference>
<dbReference type="Gene3D" id="2.40.40.10">
    <property type="entry name" value="RlpA-like domain"/>
    <property type="match status" value="1"/>
</dbReference>
<dbReference type="GO" id="GO:0019867">
    <property type="term" value="C:outer membrane"/>
    <property type="evidence" value="ECO:0007669"/>
    <property type="project" value="InterPro"/>
</dbReference>
<evidence type="ECO:0000256" key="2">
    <source>
        <dbReference type="ARBA" id="ARBA00012587"/>
    </source>
</evidence>
<comment type="caution">
    <text evidence="8">The sequence shown here is derived from an EMBL/GenBank/DDBJ whole genome shotgun (WGS) entry which is preliminary data.</text>
</comment>
<dbReference type="EC" id="4.2.2.n1" evidence="2"/>
<evidence type="ECO:0000313" key="8">
    <source>
        <dbReference type="EMBL" id="VCU06835.1"/>
    </source>
</evidence>
<feature type="compositionally biased region" description="Basic and acidic residues" evidence="6">
    <location>
        <begin position="438"/>
        <end position="456"/>
    </location>
</feature>
<dbReference type="GO" id="GO:0071555">
    <property type="term" value="P:cell wall organization"/>
    <property type="evidence" value="ECO:0007669"/>
    <property type="project" value="UniProtKB-KW"/>
</dbReference>
<dbReference type="PANTHER" id="PTHR30124:SF0">
    <property type="entry name" value="MEMBRANE-BOUND LYTIC MUREIN TRANSGLYCOSYLASE A"/>
    <property type="match status" value="1"/>
</dbReference>
<proteinExistence type="predicted"/>
<dbReference type="PIRSF" id="PIRSF019422">
    <property type="entry name" value="MltA"/>
    <property type="match status" value="1"/>
</dbReference>
<dbReference type="CDD" id="cd14668">
    <property type="entry name" value="mlta_B"/>
    <property type="match status" value="1"/>
</dbReference>
<protein>
    <recommendedName>
        <fullName evidence="2">peptidoglycan lytic exotransglycosylase</fullName>
        <ecNumber evidence="2">4.2.2.n1</ecNumber>
    </recommendedName>
    <alternativeName>
        <fullName evidence="5">Murein hydrolase A</fullName>
    </alternativeName>
</protein>
<dbReference type="AlphaFoldDB" id="A0A3S4AXY0"/>
<dbReference type="GO" id="GO:0004553">
    <property type="term" value="F:hydrolase activity, hydrolyzing O-glycosyl compounds"/>
    <property type="evidence" value="ECO:0007669"/>
    <property type="project" value="InterPro"/>
</dbReference>
<keyword evidence="3" id="KW-0456">Lyase</keyword>
<dbReference type="Pfam" id="PF06725">
    <property type="entry name" value="3D"/>
    <property type="match status" value="1"/>
</dbReference>
<accession>A0A3S4AXY0</accession>
<dbReference type="EMBL" id="UWOC01000011">
    <property type="protein sequence ID" value="VCU06835.1"/>
    <property type="molecule type" value="Genomic_DNA"/>
</dbReference>
<dbReference type="RefSeq" id="WP_129607259.1">
    <property type="nucleotide sequence ID" value="NZ_UWOC01000011.1"/>
</dbReference>
<dbReference type="GO" id="GO:0008933">
    <property type="term" value="F:peptidoglycan lytic transglycosylase activity"/>
    <property type="evidence" value="ECO:0007669"/>
    <property type="project" value="TreeGrafter"/>
</dbReference>